<dbReference type="Pfam" id="PF02934">
    <property type="entry name" value="GatB_N"/>
    <property type="match status" value="1"/>
</dbReference>
<dbReference type="PANTHER" id="PTHR11659">
    <property type="entry name" value="GLUTAMYL-TRNA GLN AMIDOTRANSFERASE SUBUNIT B MITOCHONDRIAL AND PROKARYOTIC PET112-RELATED"/>
    <property type="match status" value="1"/>
</dbReference>
<dbReference type="Proteomes" id="UP000324896">
    <property type="component" value="Unassembled WGS sequence"/>
</dbReference>
<evidence type="ECO:0000256" key="3">
    <source>
        <dbReference type="ARBA" id="ARBA00022598"/>
    </source>
</evidence>
<keyword evidence="5 10" id="KW-0067">ATP-binding</keyword>
<evidence type="ECO:0000313" key="13">
    <source>
        <dbReference type="EMBL" id="SDI21298.1"/>
    </source>
</evidence>
<comment type="catalytic activity">
    <reaction evidence="9 10">
        <text>L-glutamyl-tRNA(Gln) + L-glutamine + ATP + H2O = L-glutaminyl-tRNA(Gln) + L-glutamate + ADP + phosphate + H(+)</text>
        <dbReference type="Rhea" id="RHEA:17521"/>
        <dbReference type="Rhea" id="RHEA-COMP:9681"/>
        <dbReference type="Rhea" id="RHEA-COMP:9684"/>
        <dbReference type="ChEBI" id="CHEBI:15377"/>
        <dbReference type="ChEBI" id="CHEBI:15378"/>
        <dbReference type="ChEBI" id="CHEBI:29985"/>
        <dbReference type="ChEBI" id="CHEBI:30616"/>
        <dbReference type="ChEBI" id="CHEBI:43474"/>
        <dbReference type="ChEBI" id="CHEBI:58359"/>
        <dbReference type="ChEBI" id="CHEBI:78520"/>
        <dbReference type="ChEBI" id="CHEBI:78521"/>
        <dbReference type="ChEBI" id="CHEBI:456216"/>
    </reaction>
</comment>
<evidence type="ECO:0000313" key="15">
    <source>
        <dbReference type="Proteomes" id="UP000324896"/>
    </source>
</evidence>
<evidence type="ECO:0000256" key="1">
    <source>
        <dbReference type="ARBA" id="ARBA00005306"/>
    </source>
</evidence>
<dbReference type="Pfam" id="PF02637">
    <property type="entry name" value="GatB_Yqey"/>
    <property type="match status" value="1"/>
</dbReference>
<dbReference type="NCBIfam" id="NF004012">
    <property type="entry name" value="PRK05477.1-2"/>
    <property type="match status" value="1"/>
</dbReference>
<accession>A0A1G6KVZ9</accession>
<sequence>MTTKYETVIGLEVHVQLNTDSKIFCGCSTEFGKEPNENTCPVCLGLPGTLPVLNKKVVDYAIMAGLALNCDIAEYSKFDRKNYFYPDLPKAYQISQFDLPVAENGEIEIETEAGLFKIGVTRVHLEEDAGKLIHEGSIDKSKGSLVDYNRTGVPLIEIVSEPDMRTPAQAKAYLTELKMIMEYLDISDCNMEEGSLRCDANVSLRPVGQEEFGIKAELKNMNSFSAVEKGLEYEVKRQQKLLDEGKKVVQETRTWDESLNKTISMRGKEEAHDYRYFPEPDLVPLEIDAAWKEEMRKEIPELPREKYKRFISELGLPEYDAGVLTGDKDLAVFFEEVLSDYDDPKNLSNWMMGEFLRLLNENGQAPFESGVSPINLAKMLKMIDQDIISGKIAKKVFEKMYNSGSDPETIVEEEGLKQISDEDELENMVDGIIADNPDAVEDVQNGKDRAIGFLVGQVMKETRGKANPGLVNQMLRDKLMD</sequence>
<dbReference type="EMBL" id="FMYT01000005">
    <property type="protein sequence ID" value="SDC34576.1"/>
    <property type="molecule type" value="Genomic_DNA"/>
</dbReference>
<evidence type="ECO:0000256" key="7">
    <source>
        <dbReference type="ARBA" id="ARBA00024799"/>
    </source>
</evidence>
<protein>
    <recommendedName>
        <fullName evidence="10">Aspartyl/glutamyl-tRNA(Asn/Gln) amidotransferase subunit B</fullName>
        <shortName evidence="10">Asp/Glu-ADT subunit B</shortName>
        <ecNumber evidence="10">6.3.5.-</ecNumber>
    </recommendedName>
</protein>
<comment type="similarity">
    <text evidence="1 10">Belongs to the GatB/GatE family. GatB subfamily.</text>
</comment>
<evidence type="ECO:0000256" key="4">
    <source>
        <dbReference type="ARBA" id="ARBA00022741"/>
    </source>
</evidence>
<dbReference type="InterPro" id="IPR023168">
    <property type="entry name" value="GatB_Yqey_C_2"/>
</dbReference>
<dbReference type="GO" id="GO:0050567">
    <property type="term" value="F:glutaminyl-tRNA synthase (glutamine-hydrolyzing) activity"/>
    <property type="evidence" value="ECO:0007669"/>
    <property type="project" value="UniProtKB-UniRule"/>
</dbReference>
<gene>
    <name evidence="10" type="primary">gatB</name>
    <name evidence="12" type="ORF">SAMN04488597_1056</name>
    <name evidence="13" type="ORF">SAMN04515654_10334</name>
</gene>
<dbReference type="GO" id="GO:0016740">
    <property type="term" value="F:transferase activity"/>
    <property type="evidence" value="ECO:0007669"/>
    <property type="project" value="UniProtKB-KW"/>
</dbReference>
<keyword evidence="3 10" id="KW-0436">Ligase</keyword>
<dbReference type="PROSITE" id="PS01234">
    <property type="entry name" value="GATB"/>
    <property type="match status" value="1"/>
</dbReference>
<evidence type="ECO:0000313" key="12">
    <source>
        <dbReference type="EMBL" id="SDC34576.1"/>
    </source>
</evidence>
<dbReference type="Gene3D" id="1.10.10.410">
    <property type="match status" value="1"/>
</dbReference>
<dbReference type="InterPro" id="IPR004413">
    <property type="entry name" value="GatB"/>
</dbReference>
<dbReference type="AlphaFoldDB" id="A0A1G6KVZ9"/>
<evidence type="ECO:0000256" key="6">
    <source>
        <dbReference type="ARBA" id="ARBA00022917"/>
    </source>
</evidence>
<dbReference type="SUPFAM" id="SSF55931">
    <property type="entry name" value="Glutamine synthetase/guanido kinase"/>
    <property type="match status" value="1"/>
</dbReference>
<dbReference type="SUPFAM" id="SSF89095">
    <property type="entry name" value="GatB/YqeY motif"/>
    <property type="match status" value="1"/>
</dbReference>
<dbReference type="EC" id="6.3.5.-" evidence="10"/>
<dbReference type="FunFam" id="1.10.10.410:FF:000001">
    <property type="entry name" value="Aspartyl/glutamyl-tRNA(Asn/Gln) amidotransferase subunit B"/>
    <property type="match status" value="1"/>
</dbReference>
<proteinExistence type="inferred from homology"/>
<dbReference type="NCBIfam" id="TIGR00133">
    <property type="entry name" value="gatB"/>
    <property type="match status" value="1"/>
</dbReference>
<keyword evidence="6 10" id="KW-0648">Protein biosynthesis</keyword>
<dbReference type="SMART" id="SM00845">
    <property type="entry name" value="GatB_Yqey"/>
    <property type="match status" value="1"/>
</dbReference>
<name>A0A1G6KVZ9_9FIRM</name>
<comment type="subunit">
    <text evidence="2 10">Heterotrimer of A, B and C subunits.</text>
</comment>
<dbReference type="PANTHER" id="PTHR11659:SF0">
    <property type="entry name" value="GLUTAMYL-TRNA(GLN) AMIDOTRANSFERASE SUBUNIT B, MITOCHONDRIAL"/>
    <property type="match status" value="1"/>
</dbReference>
<dbReference type="FunFam" id="1.10.150.380:FF:000001">
    <property type="entry name" value="Aspartyl/glutamyl-tRNA(Asn/Gln) amidotransferase subunit B"/>
    <property type="match status" value="1"/>
</dbReference>
<dbReference type="GO" id="GO:0070681">
    <property type="term" value="P:glutaminyl-tRNAGln biosynthesis via transamidation"/>
    <property type="evidence" value="ECO:0007669"/>
    <property type="project" value="TreeGrafter"/>
</dbReference>
<dbReference type="InterPro" id="IPR042114">
    <property type="entry name" value="GatB_C_1"/>
</dbReference>
<dbReference type="InterPro" id="IPR017959">
    <property type="entry name" value="Asn/Gln-tRNA_amidoTrfase_suB/E"/>
</dbReference>
<reference evidence="13 14" key="2">
    <citation type="submission" date="2016-10" db="EMBL/GenBank/DDBJ databases">
        <authorList>
            <person name="de Groot N.N."/>
        </authorList>
    </citation>
    <scope>NUCLEOTIDE SEQUENCE [LARGE SCALE GENOMIC DNA]</scope>
    <source>
        <strain evidence="13 14">WG7</strain>
    </source>
</reference>
<dbReference type="InterPro" id="IPR003789">
    <property type="entry name" value="Asn/Gln_tRNA_amidoTrase-B-like"/>
</dbReference>
<keyword evidence="4 10" id="KW-0547">Nucleotide-binding</keyword>
<feature type="domain" description="Asn/Gln amidotransferase" evidence="11">
    <location>
        <begin position="332"/>
        <end position="479"/>
    </location>
</feature>
<dbReference type="Gene3D" id="1.10.150.380">
    <property type="entry name" value="GatB domain, N-terminal subdomain"/>
    <property type="match status" value="1"/>
</dbReference>
<dbReference type="GO" id="GO:0006412">
    <property type="term" value="P:translation"/>
    <property type="evidence" value="ECO:0007669"/>
    <property type="project" value="UniProtKB-UniRule"/>
</dbReference>
<keyword evidence="12" id="KW-0808">Transferase</keyword>
<dbReference type="InterPro" id="IPR006075">
    <property type="entry name" value="Asn/Gln-tRNA_Trfase_suB/E_cat"/>
</dbReference>
<comment type="catalytic activity">
    <reaction evidence="8 10">
        <text>L-aspartyl-tRNA(Asn) + L-glutamine + ATP + H2O = L-asparaginyl-tRNA(Asn) + L-glutamate + ADP + phosphate + 2 H(+)</text>
        <dbReference type="Rhea" id="RHEA:14513"/>
        <dbReference type="Rhea" id="RHEA-COMP:9674"/>
        <dbReference type="Rhea" id="RHEA-COMP:9677"/>
        <dbReference type="ChEBI" id="CHEBI:15377"/>
        <dbReference type="ChEBI" id="CHEBI:15378"/>
        <dbReference type="ChEBI" id="CHEBI:29985"/>
        <dbReference type="ChEBI" id="CHEBI:30616"/>
        <dbReference type="ChEBI" id="CHEBI:43474"/>
        <dbReference type="ChEBI" id="CHEBI:58359"/>
        <dbReference type="ChEBI" id="CHEBI:78515"/>
        <dbReference type="ChEBI" id="CHEBI:78516"/>
        <dbReference type="ChEBI" id="CHEBI:456216"/>
    </reaction>
</comment>
<reference evidence="12 15" key="1">
    <citation type="submission" date="2016-10" db="EMBL/GenBank/DDBJ databases">
        <authorList>
            <person name="Varghese N."/>
            <person name="Submissions S."/>
        </authorList>
    </citation>
    <scope>NUCLEOTIDE SEQUENCE [LARGE SCALE GENOMIC DNA]</scope>
    <source>
        <strain evidence="12 15">WG10</strain>
    </source>
</reference>
<dbReference type="InterPro" id="IPR014746">
    <property type="entry name" value="Gln_synth/guanido_kin_cat_dom"/>
</dbReference>
<dbReference type="RefSeq" id="WP_089716070.1">
    <property type="nucleotide sequence ID" value="NZ_FMYT01000005.1"/>
</dbReference>
<dbReference type="EMBL" id="FNEH01000003">
    <property type="protein sequence ID" value="SDI21298.1"/>
    <property type="molecule type" value="Genomic_DNA"/>
</dbReference>
<dbReference type="NCBIfam" id="NF004014">
    <property type="entry name" value="PRK05477.1-4"/>
    <property type="match status" value="1"/>
</dbReference>
<dbReference type="HAMAP" id="MF_00121">
    <property type="entry name" value="GatB"/>
    <property type="match status" value="1"/>
</dbReference>
<comment type="function">
    <text evidence="7 10">Allows the formation of correctly charged Asn-tRNA(Asn) or Gln-tRNA(Gln) through the transamidation of misacylated Asp-tRNA(Asn) or Glu-tRNA(Gln) in organisms which lack either or both of asparaginyl-tRNA or glutaminyl-tRNA synthetases. The reaction takes place in the presence of glutamine and ATP through an activated phospho-Asp-tRNA(Asn) or phospho-Glu-tRNA(Gln).</text>
</comment>
<evidence type="ECO:0000256" key="5">
    <source>
        <dbReference type="ARBA" id="ARBA00022840"/>
    </source>
</evidence>
<organism evidence="12 15">
    <name type="scientific">Halanaerobium congolense</name>
    <dbReference type="NCBI Taxonomy" id="54121"/>
    <lineage>
        <taxon>Bacteria</taxon>
        <taxon>Bacillati</taxon>
        <taxon>Bacillota</taxon>
        <taxon>Clostridia</taxon>
        <taxon>Halanaerobiales</taxon>
        <taxon>Halanaerobiaceae</taxon>
        <taxon>Halanaerobium</taxon>
    </lineage>
</organism>
<evidence type="ECO:0000259" key="11">
    <source>
        <dbReference type="SMART" id="SM00845"/>
    </source>
</evidence>
<dbReference type="InterPro" id="IPR018027">
    <property type="entry name" value="Asn/Gln_amidotransferase"/>
</dbReference>
<dbReference type="Proteomes" id="UP000198945">
    <property type="component" value="Unassembled WGS sequence"/>
</dbReference>
<evidence type="ECO:0000256" key="8">
    <source>
        <dbReference type="ARBA" id="ARBA00047380"/>
    </source>
</evidence>
<dbReference type="NCBIfam" id="NF004015">
    <property type="entry name" value="PRK05477.1-5"/>
    <property type="match status" value="1"/>
</dbReference>
<evidence type="ECO:0000256" key="9">
    <source>
        <dbReference type="ARBA" id="ARBA00047913"/>
    </source>
</evidence>
<evidence type="ECO:0000313" key="14">
    <source>
        <dbReference type="Proteomes" id="UP000198945"/>
    </source>
</evidence>
<evidence type="ECO:0000256" key="2">
    <source>
        <dbReference type="ARBA" id="ARBA00011123"/>
    </source>
</evidence>
<dbReference type="GO" id="GO:0005524">
    <property type="term" value="F:ATP binding"/>
    <property type="evidence" value="ECO:0007669"/>
    <property type="project" value="UniProtKB-KW"/>
</dbReference>
<dbReference type="InterPro" id="IPR017958">
    <property type="entry name" value="Gln-tRNA_amidoTrfase_suB_CS"/>
</dbReference>
<evidence type="ECO:0000256" key="10">
    <source>
        <dbReference type="HAMAP-Rule" id="MF_00121"/>
    </source>
</evidence>